<accession>A0A1Z4C220</accession>
<dbReference type="OrthoDB" id="5523842at2"/>
<feature type="chain" id="PRO_5013142633" evidence="1">
    <location>
        <begin position="24"/>
        <end position="454"/>
    </location>
</feature>
<evidence type="ECO:0000313" key="2">
    <source>
        <dbReference type="EMBL" id="ASF47582.1"/>
    </source>
</evidence>
<dbReference type="RefSeq" id="WP_088620454.1">
    <property type="nucleotide sequence ID" value="NZ_CP022129.1"/>
</dbReference>
<dbReference type="EMBL" id="CP022129">
    <property type="protein sequence ID" value="ASF47582.1"/>
    <property type="molecule type" value="Genomic_DNA"/>
</dbReference>
<evidence type="ECO:0000256" key="1">
    <source>
        <dbReference type="SAM" id="SignalP"/>
    </source>
</evidence>
<proteinExistence type="predicted"/>
<keyword evidence="1" id="KW-0732">Signal</keyword>
<dbReference type="KEGG" id="mpsy:CEK71_16775"/>
<evidence type="ECO:0000313" key="3">
    <source>
        <dbReference type="Proteomes" id="UP000197019"/>
    </source>
</evidence>
<dbReference type="Proteomes" id="UP000197019">
    <property type="component" value="Chromosome"/>
</dbReference>
<organism evidence="2 3">
    <name type="scientific">Methylovulum psychrotolerans</name>
    <dbReference type="NCBI Taxonomy" id="1704499"/>
    <lineage>
        <taxon>Bacteria</taxon>
        <taxon>Pseudomonadati</taxon>
        <taxon>Pseudomonadota</taxon>
        <taxon>Gammaproteobacteria</taxon>
        <taxon>Methylococcales</taxon>
        <taxon>Methylococcaceae</taxon>
        <taxon>Methylovulum</taxon>
    </lineage>
</organism>
<keyword evidence="3" id="KW-1185">Reference proteome</keyword>
<gene>
    <name evidence="2" type="ORF">CEK71_16775</name>
</gene>
<name>A0A1Z4C220_9GAMM</name>
<dbReference type="AlphaFoldDB" id="A0A1Z4C220"/>
<reference evidence="2 3" key="1">
    <citation type="submission" date="2017-06" db="EMBL/GenBank/DDBJ databases">
        <title>Genome Sequencing of the methanotroph Methylovulum psychrotolerants str. HV10-M2 isolated from a high-altitude environment.</title>
        <authorList>
            <person name="Mateos-Rivera A."/>
        </authorList>
    </citation>
    <scope>NUCLEOTIDE SEQUENCE [LARGE SCALE GENOMIC DNA]</scope>
    <source>
        <strain evidence="2 3">HV10_M2</strain>
    </source>
</reference>
<protein>
    <submittedName>
        <fullName evidence="2">Uncharacterized protein</fullName>
    </submittedName>
</protein>
<sequence length="454" mass="48787">MKNPPYHALLALIILCFASPCPAEQPGFEHRLLGIVGETAINCGVYHLKNKAANYYLSDPEAAKVSQCLADAYQNGRAFYVAVGGSGIGSGDYYVAKGLLGLPNAGGVYHFGYNSSPSNGEPIGEDRFGMSLCHTFPGALDPEKDCGMQLKAPPPVSAELKGKNRCEFANLKLSDDVVVWAAEPDSGRKLEFQIEQKSGHQTRQVEVLANQTKKPLALILGNYEPTIWNIRWTQGTDIIAVVVGGYYRQAVAGLPPGVPILNSTEKNVGRCDDFYGGSDIKTLNPLSRRLFDRPVEKVYVAKNGNVLLGDEVVPDMKILSSPATPSDSFFDKDAPRAGRAGLEDGVKKGLLRKATKEDAIAWFAELPKPKPKDVPSIAGQAPPTLPEIYRGAYVVLKPFVFPVGLFGGDAARFFVPRGVSRPSGDPGHSAIYDFNTLKCTGSVCDSGVILITSP</sequence>
<feature type="signal peptide" evidence="1">
    <location>
        <begin position="1"/>
        <end position="23"/>
    </location>
</feature>